<evidence type="ECO:0000313" key="22">
    <source>
        <dbReference type="EMBL" id="SFK50926.1"/>
    </source>
</evidence>
<comment type="cofactor">
    <cofactor evidence="17">
        <name>Cu cation</name>
        <dbReference type="ChEBI" id="CHEBI:23378"/>
    </cofactor>
    <text evidence="17">Binds a copper A center.</text>
</comment>
<dbReference type="InterPro" id="IPR008972">
    <property type="entry name" value="Cupredoxin"/>
</dbReference>
<dbReference type="PROSITE" id="PS50857">
    <property type="entry name" value="COX2_CUA"/>
    <property type="match status" value="1"/>
</dbReference>
<keyword evidence="6 16" id="KW-0812">Transmembrane</keyword>
<keyword evidence="4 15" id="KW-0349">Heme</keyword>
<dbReference type="GO" id="GO:0042773">
    <property type="term" value="P:ATP synthesis coupled electron transport"/>
    <property type="evidence" value="ECO:0007669"/>
    <property type="project" value="TreeGrafter"/>
</dbReference>
<dbReference type="Pfam" id="PF00116">
    <property type="entry name" value="COX2"/>
    <property type="match status" value="1"/>
</dbReference>
<organism evidence="22 23">
    <name type="scientific">Desulfomicrobium apsheronum</name>
    <dbReference type="NCBI Taxonomy" id="52560"/>
    <lineage>
        <taxon>Bacteria</taxon>
        <taxon>Pseudomonadati</taxon>
        <taxon>Thermodesulfobacteriota</taxon>
        <taxon>Desulfovibrionia</taxon>
        <taxon>Desulfovibrionales</taxon>
        <taxon>Desulfomicrobiaceae</taxon>
        <taxon>Desulfomicrobium</taxon>
    </lineage>
</organism>
<evidence type="ECO:0000313" key="23">
    <source>
        <dbReference type="Proteomes" id="UP000198635"/>
    </source>
</evidence>
<dbReference type="PROSITE" id="PS50999">
    <property type="entry name" value="COX2_TM"/>
    <property type="match status" value="1"/>
</dbReference>
<dbReference type="InterPro" id="IPR002429">
    <property type="entry name" value="CcO_II-like_C"/>
</dbReference>
<evidence type="ECO:0000256" key="12">
    <source>
        <dbReference type="ARBA" id="ARBA00023008"/>
    </source>
</evidence>
<keyword evidence="7 15" id="KW-0479">Metal-binding</keyword>
<evidence type="ECO:0000256" key="16">
    <source>
        <dbReference type="RuleBase" id="RU000456"/>
    </source>
</evidence>
<gene>
    <name evidence="22" type="ORF">SAMN04488082_12929</name>
</gene>
<dbReference type="EC" id="7.1.1.9" evidence="17"/>
<dbReference type="SUPFAM" id="SSF49503">
    <property type="entry name" value="Cupredoxins"/>
    <property type="match status" value="1"/>
</dbReference>
<evidence type="ECO:0000256" key="9">
    <source>
        <dbReference type="ARBA" id="ARBA00022982"/>
    </source>
</evidence>
<dbReference type="CDD" id="cd13915">
    <property type="entry name" value="CuRO_HCO_II_like_2"/>
    <property type="match status" value="1"/>
</dbReference>
<evidence type="ECO:0000256" key="10">
    <source>
        <dbReference type="ARBA" id="ARBA00022989"/>
    </source>
</evidence>
<reference evidence="23" key="1">
    <citation type="submission" date="2016-10" db="EMBL/GenBank/DDBJ databases">
        <authorList>
            <person name="Varghese N."/>
            <person name="Submissions S."/>
        </authorList>
    </citation>
    <scope>NUCLEOTIDE SEQUENCE [LARGE SCALE GENOMIC DNA]</scope>
    <source>
        <strain evidence="23">DSM 5918</strain>
    </source>
</reference>
<keyword evidence="10 18" id="KW-1133">Transmembrane helix</keyword>
<dbReference type="OrthoDB" id="9781261at2"/>
<dbReference type="InterPro" id="IPR009056">
    <property type="entry name" value="Cyt_c-like_dom"/>
</dbReference>
<dbReference type="GO" id="GO:0005886">
    <property type="term" value="C:plasma membrane"/>
    <property type="evidence" value="ECO:0007669"/>
    <property type="project" value="UniProtKB-SubCell"/>
</dbReference>
<dbReference type="PANTHER" id="PTHR22888:SF9">
    <property type="entry name" value="CYTOCHROME C OXIDASE SUBUNIT 2"/>
    <property type="match status" value="1"/>
</dbReference>
<evidence type="ECO:0000256" key="8">
    <source>
        <dbReference type="ARBA" id="ARBA00022967"/>
    </source>
</evidence>
<dbReference type="InterPro" id="IPR036257">
    <property type="entry name" value="Cyt_c_oxidase_su2_TM_sf"/>
</dbReference>
<keyword evidence="12 17" id="KW-0186">Copper</keyword>
<feature type="transmembrane region" description="Helical" evidence="18">
    <location>
        <begin position="15"/>
        <end position="39"/>
    </location>
</feature>
<dbReference type="STRING" id="52560.SAMN04488082_12929"/>
<feature type="domain" description="Cytochrome c" evidence="21">
    <location>
        <begin position="198"/>
        <end position="299"/>
    </location>
</feature>
<dbReference type="NCBIfam" id="TIGR02866">
    <property type="entry name" value="CoxB"/>
    <property type="match status" value="1"/>
</dbReference>
<evidence type="ECO:0000256" key="14">
    <source>
        <dbReference type="ARBA" id="ARBA00024688"/>
    </source>
</evidence>
<evidence type="ECO:0000259" key="21">
    <source>
        <dbReference type="PROSITE" id="PS51007"/>
    </source>
</evidence>
<dbReference type="GO" id="GO:0020037">
    <property type="term" value="F:heme binding"/>
    <property type="evidence" value="ECO:0007669"/>
    <property type="project" value="InterPro"/>
</dbReference>
<evidence type="ECO:0000259" key="20">
    <source>
        <dbReference type="PROSITE" id="PS50999"/>
    </source>
</evidence>
<evidence type="ECO:0000259" key="19">
    <source>
        <dbReference type="PROSITE" id="PS50857"/>
    </source>
</evidence>
<dbReference type="InterPro" id="IPR011759">
    <property type="entry name" value="Cyt_c_oxidase_su2_TM_dom"/>
</dbReference>
<dbReference type="InterPro" id="IPR045187">
    <property type="entry name" value="CcO_II"/>
</dbReference>
<dbReference type="Proteomes" id="UP000198635">
    <property type="component" value="Unassembled WGS sequence"/>
</dbReference>
<dbReference type="InterPro" id="IPR036909">
    <property type="entry name" value="Cyt_c-like_dom_sf"/>
</dbReference>
<evidence type="ECO:0000256" key="5">
    <source>
        <dbReference type="ARBA" id="ARBA00022660"/>
    </source>
</evidence>
<dbReference type="SUPFAM" id="SSF46626">
    <property type="entry name" value="Cytochrome c"/>
    <property type="match status" value="2"/>
</dbReference>
<dbReference type="Pfam" id="PF00034">
    <property type="entry name" value="Cytochrom_C"/>
    <property type="match status" value="1"/>
</dbReference>
<name>A0A1I4A4Z8_9BACT</name>
<comment type="function">
    <text evidence="14 17">Subunits I and II form the functional core of the enzyme complex. Electrons originating in cytochrome c are transferred via heme a and Cu(A) to the binuclear center formed by heme a3 and Cu(B).</text>
</comment>
<evidence type="ECO:0000256" key="18">
    <source>
        <dbReference type="SAM" id="Phobius"/>
    </source>
</evidence>
<evidence type="ECO:0000256" key="7">
    <source>
        <dbReference type="ARBA" id="ARBA00022723"/>
    </source>
</evidence>
<evidence type="ECO:0000256" key="1">
    <source>
        <dbReference type="ARBA" id="ARBA00004141"/>
    </source>
</evidence>
<dbReference type="PANTHER" id="PTHR22888">
    <property type="entry name" value="CYTOCHROME C OXIDASE, SUBUNIT II"/>
    <property type="match status" value="1"/>
</dbReference>
<dbReference type="GO" id="GO:0004129">
    <property type="term" value="F:cytochrome-c oxidase activity"/>
    <property type="evidence" value="ECO:0007669"/>
    <property type="project" value="UniProtKB-EC"/>
</dbReference>
<evidence type="ECO:0000256" key="17">
    <source>
        <dbReference type="RuleBase" id="RU004024"/>
    </source>
</evidence>
<keyword evidence="5 16" id="KW-0679">Respiratory chain</keyword>
<evidence type="ECO:0000256" key="4">
    <source>
        <dbReference type="ARBA" id="ARBA00022617"/>
    </source>
</evidence>
<dbReference type="Gene3D" id="1.10.760.10">
    <property type="entry name" value="Cytochrome c-like domain"/>
    <property type="match status" value="1"/>
</dbReference>
<comment type="similarity">
    <text evidence="2 16">Belongs to the cytochrome c oxidase subunit 2 family.</text>
</comment>
<dbReference type="AlphaFoldDB" id="A0A1I4A4Z8"/>
<sequence length="399" mass="44619">MIPPITKVAAQVDQVFLLIFGVSTAILIAITALMVWFVIRYHHTRHPKAADIRGNLLAEVVWTVIPSILVMGMFYYGWASFKALRSVPADAMRVQVTARMWSWVFEYENGKRASTLYVPLDRAVRLDMTSVDVIHSFFVPAFRIKMDTVPGMQTHAWFQAQREGSYDILCAEYCGLRHANMLSTVEVMGPDAFQTWYESSAKGDEAAIGLLESYGCTACHSLDGSEEMGPTLLNIYGAQRRVIDANGTREAFVDEAYLRRAIIEPDAELVEGFEGMPSYKEDMPDQDLDAIIKYLTGGAKRDLDRGRQLMEAEGCLSCHSTDGSEIAGPTLKNIVGREVELGDGSRMAADDQYLIEAILDPEKFIVVGYDPIMPSYEHLTEDELQAMVDYMHALSENHD</sequence>
<dbReference type="PROSITE" id="PS00078">
    <property type="entry name" value="COX2"/>
    <property type="match status" value="1"/>
</dbReference>
<comment type="catalytic activity">
    <reaction evidence="17">
        <text>4 Fe(II)-[cytochrome c] + O2 + 8 H(+)(in) = 4 Fe(III)-[cytochrome c] + 2 H2O + 4 H(+)(out)</text>
        <dbReference type="Rhea" id="RHEA:11436"/>
        <dbReference type="Rhea" id="RHEA-COMP:10350"/>
        <dbReference type="Rhea" id="RHEA-COMP:14399"/>
        <dbReference type="ChEBI" id="CHEBI:15377"/>
        <dbReference type="ChEBI" id="CHEBI:15378"/>
        <dbReference type="ChEBI" id="CHEBI:15379"/>
        <dbReference type="ChEBI" id="CHEBI:29033"/>
        <dbReference type="ChEBI" id="CHEBI:29034"/>
        <dbReference type="EC" id="7.1.1.9"/>
    </reaction>
</comment>
<dbReference type="Gene3D" id="2.60.40.420">
    <property type="entry name" value="Cupredoxins - blue copper proteins"/>
    <property type="match status" value="1"/>
</dbReference>
<dbReference type="InterPro" id="IPR001505">
    <property type="entry name" value="Copper_CuA"/>
</dbReference>
<keyword evidence="8" id="KW-1278">Translocase</keyword>
<dbReference type="GO" id="GO:0005507">
    <property type="term" value="F:copper ion binding"/>
    <property type="evidence" value="ECO:0007669"/>
    <property type="project" value="InterPro"/>
</dbReference>
<feature type="domain" description="Cytochrome oxidase subunit II copper A binding" evidence="19">
    <location>
        <begin position="89"/>
        <end position="199"/>
    </location>
</feature>
<keyword evidence="3 16" id="KW-0813">Transport</keyword>
<protein>
    <recommendedName>
        <fullName evidence="17">Cytochrome c oxidase subunit 2</fullName>
        <ecNumber evidence="17">7.1.1.9</ecNumber>
    </recommendedName>
</protein>
<evidence type="ECO:0000256" key="6">
    <source>
        <dbReference type="ARBA" id="ARBA00022692"/>
    </source>
</evidence>
<comment type="subcellular location">
    <subcellularLocation>
        <location evidence="16">Cell membrane</location>
        <topology evidence="16">Multi-pass membrane protein</topology>
    </subcellularLocation>
    <subcellularLocation>
        <location evidence="1">Membrane</location>
        <topology evidence="1">Multi-pass membrane protein</topology>
    </subcellularLocation>
</comment>
<dbReference type="EMBL" id="FORX01000029">
    <property type="protein sequence ID" value="SFK50926.1"/>
    <property type="molecule type" value="Genomic_DNA"/>
</dbReference>
<dbReference type="SUPFAM" id="SSF81464">
    <property type="entry name" value="Cytochrome c oxidase subunit II-like, transmembrane region"/>
    <property type="match status" value="1"/>
</dbReference>
<dbReference type="GO" id="GO:0016491">
    <property type="term" value="F:oxidoreductase activity"/>
    <property type="evidence" value="ECO:0007669"/>
    <property type="project" value="InterPro"/>
</dbReference>
<keyword evidence="23" id="KW-1185">Reference proteome</keyword>
<dbReference type="RefSeq" id="WP_092379468.1">
    <property type="nucleotide sequence ID" value="NZ_FORX01000029.1"/>
</dbReference>
<dbReference type="PROSITE" id="PS51007">
    <property type="entry name" value="CYTC"/>
    <property type="match status" value="2"/>
</dbReference>
<keyword evidence="13 18" id="KW-0472">Membrane</keyword>
<keyword evidence="11 15" id="KW-0408">Iron</keyword>
<dbReference type="Pfam" id="PF02790">
    <property type="entry name" value="COX2_TM"/>
    <property type="match status" value="1"/>
</dbReference>
<evidence type="ECO:0000256" key="3">
    <source>
        <dbReference type="ARBA" id="ARBA00022448"/>
    </source>
</evidence>
<proteinExistence type="inferred from homology"/>
<evidence type="ECO:0000256" key="15">
    <source>
        <dbReference type="PROSITE-ProRule" id="PRU00433"/>
    </source>
</evidence>
<keyword evidence="9 16" id="KW-0249">Electron transport</keyword>
<evidence type="ECO:0000256" key="11">
    <source>
        <dbReference type="ARBA" id="ARBA00023004"/>
    </source>
</evidence>
<dbReference type="Gene3D" id="1.10.287.90">
    <property type="match status" value="1"/>
</dbReference>
<accession>A0A1I4A4Z8</accession>
<feature type="transmembrane region" description="Helical" evidence="18">
    <location>
        <begin position="60"/>
        <end position="78"/>
    </location>
</feature>
<evidence type="ECO:0000256" key="13">
    <source>
        <dbReference type="ARBA" id="ARBA00023136"/>
    </source>
</evidence>
<dbReference type="InterPro" id="IPR014222">
    <property type="entry name" value="Cyt_c_oxidase_su2"/>
</dbReference>
<feature type="domain" description="Cytochrome c" evidence="21">
    <location>
        <begin position="301"/>
        <end position="395"/>
    </location>
</feature>
<evidence type="ECO:0000256" key="2">
    <source>
        <dbReference type="ARBA" id="ARBA00007866"/>
    </source>
</evidence>
<feature type="domain" description="Cytochrome oxidase subunit II transmembrane region profile" evidence="20">
    <location>
        <begin position="1"/>
        <end position="88"/>
    </location>
</feature>